<dbReference type="AlphaFoldDB" id="A0A6G1X3R8"/>
<reference evidence="7 8" key="1">
    <citation type="submission" date="2019-11" db="EMBL/GenBank/DDBJ databases">
        <authorList>
            <person name="Li J."/>
        </authorList>
    </citation>
    <scope>NUCLEOTIDE SEQUENCE [LARGE SCALE GENOMIC DNA]</scope>
    <source>
        <strain evidence="7 8">J4</strain>
    </source>
</reference>
<evidence type="ECO:0000256" key="2">
    <source>
        <dbReference type="ARBA" id="ARBA00022475"/>
    </source>
</evidence>
<keyword evidence="5 6" id="KW-0472">Membrane</keyword>
<dbReference type="PANTHER" id="PTHR40064:SF1">
    <property type="entry name" value="MEMBRANE PROTEIN"/>
    <property type="match status" value="1"/>
</dbReference>
<keyword evidence="3 6" id="KW-0812">Transmembrane</keyword>
<feature type="transmembrane region" description="Helical" evidence="6">
    <location>
        <begin position="20"/>
        <end position="47"/>
    </location>
</feature>
<keyword evidence="4 6" id="KW-1133">Transmembrane helix</keyword>
<keyword evidence="2" id="KW-1003">Cell membrane</keyword>
<evidence type="ECO:0000256" key="6">
    <source>
        <dbReference type="SAM" id="Phobius"/>
    </source>
</evidence>
<evidence type="ECO:0000256" key="4">
    <source>
        <dbReference type="ARBA" id="ARBA00022989"/>
    </source>
</evidence>
<gene>
    <name evidence="7" type="ORF">GH754_04320</name>
</gene>
<organism evidence="7 8">
    <name type="scientific">Salinibacillus xinjiangensis</name>
    <dbReference type="NCBI Taxonomy" id="1229268"/>
    <lineage>
        <taxon>Bacteria</taxon>
        <taxon>Bacillati</taxon>
        <taxon>Bacillota</taxon>
        <taxon>Bacilli</taxon>
        <taxon>Bacillales</taxon>
        <taxon>Bacillaceae</taxon>
        <taxon>Salinibacillus</taxon>
    </lineage>
</organism>
<dbReference type="EMBL" id="WJNH01000002">
    <property type="protein sequence ID" value="MRG85555.1"/>
    <property type="molecule type" value="Genomic_DNA"/>
</dbReference>
<dbReference type="PANTHER" id="PTHR40064">
    <property type="entry name" value="MEMBRANE PROTEIN-RELATED"/>
    <property type="match status" value="1"/>
</dbReference>
<dbReference type="InterPro" id="IPR010343">
    <property type="entry name" value="ArAE_1"/>
</dbReference>
<dbReference type="InterPro" id="IPR052984">
    <property type="entry name" value="UPF0421"/>
</dbReference>
<evidence type="ECO:0000313" key="7">
    <source>
        <dbReference type="EMBL" id="MRG85555.1"/>
    </source>
</evidence>
<proteinExistence type="predicted"/>
<feature type="transmembrane region" description="Helical" evidence="6">
    <location>
        <begin position="105"/>
        <end position="122"/>
    </location>
</feature>
<comment type="subcellular location">
    <subcellularLocation>
        <location evidence="1">Cell membrane</location>
        <topology evidence="1">Multi-pass membrane protein</topology>
    </subcellularLocation>
</comment>
<dbReference type="GO" id="GO:0005886">
    <property type="term" value="C:plasma membrane"/>
    <property type="evidence" value="ECO:0007669"/>
    <property type="project" value="UniProtKB-SubCell"/>
</dbReference>
<evidence type="ECO:0000313" key="8">
    <source>
        <dbReference type="Proteomes" id="UP000480185"/>
    </source>
</evidence>
<sequence length="353" mass="41190">MLSKVKTYLPLGGRTFKTGISVFITTLICQYFHFPAIFAVMTAIVTVEHTAADSIKKAMVRFPASAIGAFLSVSFYSVFGKSAITYALAAMLTIALCHKLKLDEGIVVATLTAIAMIPDFHGNSFDSFIVRLATTTIGIVVSTLVNFFLLPPNYTKYIDSNMENLFERSAKLCTYVNDYLIEAKFNQQQKFKLLYREILREINQTSNFIQFQREEWKYHKFSKENLRRLHYCEKKLTYLKQVIDHMGNLQFIRLKRNAFSEAEKQLIRSIFLSFAGILKTPHHEIPIEHYQWIEKLDDEFWHWKEEHVMNKEQHLPPQTIVLYELLFLHRVIEELHHITHIELSNEDTITKQL</sequence>
<feature type="transmembrane region" description="Helical" evidence="6">
    <location>
        <begin position="59"/>
        <end position="77"/>
    </location>
</feature>
<feature type="transmembrane region" description="Helical" evidence="6">
    <location>
        <begin position="128"/>
        <end position="150"/>
    </location>
</feature>
<dbReference type="RefSeq" id="WP_323741848.1">
    <property type="nucleotide sequence ID" value="NZ_WJNH01000002.1"/>
</dbReference>
<evidence type="ECO:0000256" key="3">
    <source>
        <dbReference type="ARBA" id="ARBA00022692"/>
    </source>
</evidence>
<comment type="caution">
    <text evidence="7">The sequence shown here is derived from an EMBL/GenBank/DDBJ whole genome shotgun (WGS) entry which is preliminary data.</text>
</comment>
<name>A0A6G1X3R8_9BACI</name>
<dbReference type="Proteomes" id="UP000480185">
    <property type="component" value="Unassembled WGS sequence"/>
</dbReference>
<evidence type="ECO:0000256" key="5">
    <source>
        <dbReference type="ARBA" id="ARBA00023136"/>
    </source>
</evidence>
<dbReference type="Pfam" id="PF06081">
    <property type="entry name" value="ArAE_1"/>
    <property type="match status" value="1"/>
</dbReference>
<keyword evidence="8" id="KW-1185">Reference proteome</keyword>
<accession>A0A6G1X3R8</accession>
<evidence type="ECO:0000256" key="1">
    <source>
        <dbReference type="ARBA" id="ARBA00004651"/>
    </source>
</evidence>
<protein>
    <submittedName>
        <fullName evidence="7">Aromatic acid exporter family protein</fullName>
    </submittedName>
</protein>